<dbReference type="InterPro" id="IPR003838">
    <property type="entry name" value="ABC3_permease_C"/>
</dbReference>
<evidence type="ECO:0000256" key="1">
    <source>
        <dbReference type="ARBA" id="ARBA00004651"/>
    </source>
</evidence>
<feature type="transmembrane region" description="Helical" evidence="6">
    <location>
        <begin position="691"/>
        <end position="715"/>
    </location>
</feature>
<dbReference type="PANTHER" id="PTHR30572">
    <property type="entry name" value="MEMBRANE COMPONENT OF TRANSPORTER-RELATED"/>
    <property type="match status" value="1"/>
</dbReference>
<evidence type="ECO:0000256" key="6">
    <source>
        <dbReference type="SAM" id="Phobius"/>
    </source>
</evidence>
<dbReference type="GO" id="GO:0022857">
    <property type="term" value="F:transmembrane transporter activity"/>
    <property type="evidence" value="ECO:0007669"/>
    <property type="project" value="TreeGrafter"/>
</dbReference>
<dbReference type="Pfam" id="PF12704">
    <property type="entry name" value="MacB_PCD"/>
    <property type="match status" value="2"/>
</dbReference>
<sequence length="814" mass="90981">MIRNYFKTAWKTLKKNKFFSFINIFGLTIGTSCFLLIALYIFDELTFDRFHQHTSNIYRAVNHKTNSDGKLTKIAGTGYQVSENARTDLPEIQGIARMITLGRTNVSASDHTQVFHEYITLGNPDFFDIFDFEFLQGTPANALTGPHTVVMTEEMAHRLFGTTDVLGKTIRTDMDDIPVEITGVLKDFPGNSSITFNMLFSESSMTGDGFKNFINTDWDSDAFATYFLLKDQSDPKKVEADITRLIAENRDTSVPGKIELALQPLADIHFHSENIEGDSGKKGSLTTIYVFSIVAFFVLFIACINYINLTTARYTNRAKEIAVRKVAGASRQNLTGQFLTEAFLTTVIAIVFALIITKIVLPWFNTFTEKQLTLGTATDYRILMGIGLITIAVGLLSGLYPALVQAALKPLSLIKHKDQMSKGKVSLRRSLVVLQFVVSIVMIVATMVIYLQMKYINNKDMGFRKDQLVVVDINSGEVRDSWKTIRNEFSKLAQVTRVSVSSRVPGEWKNLPSVSVHNNAGDSRGKDMFFLGVDDQFLQTYDIKLLQGRNFLPDHSADSTSVLINESAARALGIVEPSGQLIEIPSVNFGGDFSPLDKPFLARVVGIVRDFNFQSLREPLAPMVLGARNNPVHSIDYFTVRLSRGDTDVLPTLKKMQEIFYEIDQGHQLEYHFLDEQWELFYRNDRIRETIFIIMTLLAILIACLGLLGLSTYAAEQRIKEIGIRKVLGASTGGIVSLLSKDFIKPVLIAILIASPIAWWGMNSWLEGFAYRINIQWWVFALAGLVAVAIALITVSGQSIKAATANPVKSLRTE</sequence>
<dbReference type="PROSITE" id="PS51257">
    <property type="entry name" value="PROKAR_LIPOPROTEIN"/>
    <property type="match status" value="1"/>
</dbReference>
<proteinExistence type="predicted"/>
<dbReference type="PANTHER" id="PTHR30572:SF18">
    <property type="entry name" value="ABC-TYPE MACROLIDE FAMILY EXPORT SYSTEM PERMEASE COMPONENT 2"/>
    <property type="match status" value="1"/>
</dbReference>
<evidence type="ECO:0000256" key="2">
    <source>
        <dbReference type="ARBA" id="ARBA00022475"/>
    </source>
</evidence>
<name>A0A926JP70_9FLAO</name>
<feature type="domain" description="MacB-like periplasmic core" evidence="8">
    <location>
        <begin position="437"/>
        <end position="613"/>
    </location>
</feature>
<feature type="domain" description="MacB-like periplasmic core" evidence="8">
    <location>
        <begin position="20"/>
        <end position="244"/>
    </location>
</feature>
<comment type="subcellular location">
    <subcellularLocation>
        <location evidence="1">Cell membrane</location>
        <topology evidence="1">Multi-pass membrane protein</topology>
    </subcellularLocation>
</comment>
<evidence type="ECO:0000313" key="10">
    <source>
        <dbReference type="Proteomes" id="UP000653730"/>
    </source>
</evidence>
<keyword evidence="10" id="KW-1185">Reference proteome</keyword>
<protein>
    <submittedName>
        <fullName evidence="9">ABC transporter permease</fullName>
    </submittedName>
</protein>
<keyword evidence="2" id="KW-1003">Cell membrane</keyword>
<keyword evidence="3 6" id="KW-0812">Transmembrane</keyword>
<dbReference type="Pfam" id="PF02687">
    <property type="entry name" value="FtsX"/>
    <property type="match status" value="2"/>
</dbReference>
<feature type="transmembrane region" description="Helical" evidence="6">
    <location>
        <begin position="342"/>
        <end position="364"/>
    </location>
</feature>
<feature type="transmembrane region" description="Helical" evidence="6">
    <location>
        <begin position="775"/>
        <end position="795"/>
    </location>
</feature>
<feature type="transmembrane region" description="Helical" evidence="6">
    <location>
        <begin position="21"/>
        <end position="42"/>
    </location>
</feature>
<dbReference type="InterPro" id="IPR050250">
    <property type="entry name" value="Macrolide_Exporter_MacB"/>
</dbReference>
<evidence type="ECO:0000259" key="8">
    <source>
        <dbReference type="Pfam" id="PF12704"/>
    </source>
</evidence>
<comment type="caution">
    <text evidence="9">The sequence shown here is derived from an EMBL/GenBank/DDBJ whole genome shotgun (WGS) entry which is preliminary data.</text>
</comment>
<feature type="transmembrane region" description="Helical" evidence="6">
    <location>
        <begin position="429"/>
        <end position="451"/>
    </location>
</feature>
<feature type="transmembrane region" description="Helical" evidence="6">
    <location>
        <begin position="384"/>
        <end position="408"/>
    </location>
</feature>
<reference evidence="9 10" key="1">
    <citation type="submission" date="2020-09" db="EMBL/GenBank/DDBJ databases">
        <title>Sinomicrobium weinanense sp. nov., a halophilic bacteria isolated from saline-alkali soil.</title>
        <authorList>
            <person name="Wu P."/>
            <person name="Ren H."/>
            <person name="Mei Y."/>
            <person name="Liang Y."/>
            <person name="Chen Z."/>
        </authorList>
    </citation>
    <scope>NUCLEOTIDE SEQUENCE [LARGE SCALE GENOMIC DNA]</scope>
    <source>
        <strain evidence="9 10">FJxs</strain>
    </source>
</reference>
<accession>A0A926JP70</accession>
<feature type="transmembrane region" description="Helical" evidence="6">
    <location>
        <begin position="288"/>
        <end position="309"/>
    </location>
</feature>
<evidence type="ECO:0000256" key="4">
    <source>
        <dbReference type="ARBA" id="ARBA00022989"/>
    </source>
</evidence>
<organism evidence="9 10">
    <name type="scientific">Sinomicrobium weinanense</name>
    <dbReference type="NCBI Taxonomy" id="2842200"/>
    <lineage>
        <taxon>Bacteria</taxon>
        <taxon>Pseudomonadati</taxon>
        <taxon>Bacteroidota</taxon>
        <taxon>Flavobacteriia</taxon>
        <taxon>Flavobacteriales</taxon>
        <taxon>Flavobacteriaceae</taxon>
        <taxon>Sinomicrobium</taxon>
    </lineage>
</organism>
<keyword evidence="4 6" id="KW-1133">Transmembrane helix</keyword>
<feature type="domain" description="ABC3 transporter permease C-terminal" evidence="7">
    <location>
        <begin position="293"/>
        <end position="404"/>
    </location>
</feature>
<feature type="transmembrane region" description="Helical" evidence="6">
    <location>
        <begin position="743"/>
        <end position="763"/>
    </location>
</feature>
<dbReference type="RefSeq" id="WP_187963922.1">
    <property type="nucleotide sequence ID" value="NZ_JACVDC010000003.1"/>
</dbReference>
<evidence type="ECO:0000256" key="5">
    <source>
        <dbReference type="ARBA" id="ARBA00023136"/>
    </source>
</evidence>
<evidence type="ECO:0000259" key="7">
    <source>
        <dbReference type="Pfam" id="PF02687"/>
    </source>
</evidence>
<dbReference type="AlphaFoldDB" id="A0A926JP70"/>
<keyword evidence="5 6" id="KW-0472">Membrane</keyword>
<dbReference type="Proteomes" id="UP000653730">
    <property type="component" value="Unassembled WGS sequence"/>
</dbReference>
<evidence type="ECO:0000256" key="3">
    <source>
        <dbReference type="ARBA" id="ARBA00022692"/>
    </source>
</evidence>
<dbReference type="GO" id="GO:0005886">
    <property type="term" value="C:plasma membrane"/>
    <property type="evidence" value="ECO:0007669"/>
    <property type="project" value="UniProtKB-SubCell"/>
</dbReference>
<evidence type="ECO:0000313" key="9">
    <source>
        <dbReference type="EMBL" id="MBC9794763.1"/>
    </source>
</evidence>
<dbReference type="EMBL" id="JACVDC010000003">
    <property type="protein sequence ID" value="MBC9794763.1"/>
    <property type="molecule type" value="Genomic_DNA"/>
</dbReference>
<feature type="domain" description="ABC3 transporter permease C-terminal" evidence="7">
    <location>
        <begin position="693"/>
        <end position="807"/>
    </location>
</feature>
<gene>
    <name evidence="9" type="ORF">IBL28_02190</name>
</gene>
<dbReference type="InterPro" id="IPR025857">
    <property type="entry name" value="MacB_PCD"/>
</dbReference>